<dbReference type="AlphaFoldDB" id="A0A062I4U3"/>
<proteinExistence type="predicted"/>
<organism evidence="1 2">
    <name type="scientific">Acinetobacter baumannii 21072</name>
    <dbReference type="NCBI Taxonomy" id="1310697"/>
    <lineage>
        <taxon>Bacteria</taxon>
        <taxon>Pseudomonadati</taxon>
        <taxon>Pseudomonadota</taxon>
        <taxon>Gammaproteobacteria</taxon>
        <taxon>Moraxellales</taxon>
        <taxon>Moraxellaceae</taxon>
        <taxon>Acinetobacter</taxon>
        <taxon>Acinetobacter calcoaceticus/baumannii complex</taxon>
    </lineage>
</organism>
<dbReference type="EMBL" id="JMOD01000123">
    <property type="protein sequence ID" value="KCY13577.1"/>
    <property type="molecule type" value="Genomic_DNA"/>
</dbReference>
<dbReference type="Proteomes" id="UP000027327">
    <property type="component" value="Unassembled WGS sequence"/>
</dbReference>
<dbReference type="GeneID" id="60753175"/>
<sequence>MPNNNSSLKNSHIEIAIKTYDASDVSEGYALAYEQVADLAVMLDSIRSKYEKTAEYLQQVYSVPESVFKDLKRLLSITDSMIDENLEFSKAQEDKFQKEYEESQA</sequence>
<gene>
    <name evidence="1" type="ORF">J596_3874</name>
</gene>
<dbReference type="RefSeq" id="WP_032037860.1">
    <property type="nucleotide sequence ID" value="NZ_JMOD01000123.1"/>
</dbReference>
<protein>
    <submittedName>
        <fullName evidence="1">Uncharacterized protein</fullName>
    </submittedName>
</protein>
<accession>A0A062I4U3</accession>
<evidence type="ECO:0000313" key="1">
    <source>
        <dbReference type="EMBL" id="KCY13577.1"/>
    </source>
</evidence>
<reference evidence="1 2" key="1">
    <citation type="submission" date="2014-04" db="EMBL/GenBank/DDBJ databases">
        <title>Comparative genomics and transcriptomics to identify genetic mechanisms underlying the emergence of carbapenem resistant Acinetobacter baumannii (CRAb).</title>
        <authorList>
            <person name="Harris A.D."/>
            <person name="Johnson K.J."/>
            <person name="George J."/>
            <person name="Nadendla S."/>
            <person name="Daugherty S.C."/>
            <person name="Parankush S."/>
            <person name="Sadzewicz L."/>
            <person name="Tallon L."/>
            <person name="Sengamalay N."/>
            <person name="Hazen T.H."/>
            <person name="Rasko D.A."/>
        </authorList>
    </citation>
    <scope>NUCLEOTIDE SEQUENCE [LARGE SCALE GENOMIC DNA]</scope>
    <source>
        <strain evidence="1 2">21072</strain>
    </source>
</reference>
<evidence type="ECO:0000313" key="2">
    <source>
        <dbReference type="Proteomes" id="UP000027327"/>
    </source>
</evidence>
<dbReference type="PATRIC" id="fig|1310697.3.peg.3667"/>
<name>A0A062I4U3_ACIBA</name>
<comment type="caution">
    <text evidence="1">The sequence shown here is derived from an EMBL/GenBank/DDBJ whole genome shotgun (WGS) entry which is preliminary data.</text>
</comment>